<dbReference type="InterPro" id="IPR046140">
    <property type="entry name" value="DUF6142"/>
</dbReference>
<proteinExistence type="predicted"/>
<gene>
    <name evidence="2" type="ORF">SAMN04489757_102165</name>
</gene>
<protein>
    <submittedName>
        <fullName evidence="2">Uncharacterized protein</fullName>
    </submittedName>
</protein>
<dbReference type="RefSeq" id="WP_091684074.1">
    <property type="nucleotide sequence ID" value="NZ_BAABFM010000017.1"/>
</dbReference>
<evidence type="ECO:0000256" key="1">
    <source>
        <dbReference type="SAM" id="Phobius"/>
    </source>
</evidence>
<feature type="transmembrane region" description="Helical" evidence="1">
    <location>
        <begin position="52"/>
        <end position="71"/>
    </location>
</feature>
<organism evidence="2 3">
    <name type="scientific">Anaerocolumna aminovalerica</name>
    <dbReference type="NCBI Taxonomy" id="1527"/>
    <lineage>
        <taxon>Bacteria</taxon>
        <taxon>Bacillati</taxon>
        <taxon>Bacillota</taxon>
        <taxon>Clostridia</taxon>
        <taxon>Lachnospirales</taxon>
        <taxon>Lachnospiraceae</taxon>
        <taxon>Anaerocolumna</taxon>
    </lineage>
</organism>
<dbReference type="Pfam" id="PF19639">
    <property type="entry name" value="DUF6142"/>
    <property type="match status" value="1"/>
</dbReference>
<dbReference type="AlphaFoldDB" id="A0A1I5C6V0"/>
<accession>A0A1I5C6V0</accession>
<dbReference type="EMBL" id="FOWD01000002">
    <property type="protein sequence ID" value="SFN82554.1"/>
    <property type="molecule type" value="Genomic_DNA"/>
</dbReference>
<feature type="transmembrane region" description="Helical" evidence="1">
    <location>
        <begin position="83"/>
        <end position="104"/>
    </location>
</feature>
<dbReference type="STRING" id="1527.SAMN04489757_102165"/>
<dbReference type="OrthoDB" id="2055992at2"/>
<feature type="transmembrane region" description="Helical" evidence="1">
    <location>
        <begin position="21"/>
        <end position="40"/>
    </location>
</feature>
<reference evidence="2 3" key="1">
    <citation type="submission" date="2016-10" db="EMBL/GenBank/DDBJ databases">
        <authorList>
            <person name="de Groot N.N."/>
        </authorList>
    </citation>
    <scope>NUCLEOTIDE SEQUENCE [LARGE SCALE GENOMIC DNA]</scope>
    <source>
        <strain evidence="2 3">DSM 1283</strain>
    </source>
</reference>
<keyword evidence="1" id="KW-1133">Transmembrane helix</keyword>
<sequence>MFKRKKEAVIFTDRVHSIKGIISLCMGLVSGISFIVLAYVSSLSQGNGSMLLGFAGMALFFLSLVGFYLGINSCKEKEIYYTAPVAGVLINGVFIIVYFTLYIIGISL</sequence>
<evidence type="ECO:0000313" key="2">
    <source>
        <dbReference type="EMBL" id="SFN82554.1"/>
    </source>
</evidence>
<keyword evidence="3" id="KW-1185">Reference proteome</keyword>
<keyword evidence="1" id="KW-0812">Transmembrane</keyword>
<dbReference type="Proteomes" id="UP000198806">
    <property type="component" value="Unassembled WGS sequence"/>
</dbReference>
<name>A0A1I5C6V0_9FIRM</name>
<evidence type="ECO:0000313" key="3">
    <source>
        <dbReference type="Proteomes" id="UP000198806"/>
    </source>
</evidence>
<keyword evidence="1" id="KW-0472">Membrane</keyword>